<dbReference type="GeneID" id="95357483"/>
<protein>
    <recommendedName>
        <fullName evidence="4">Winged helix DNA-binding domain-containing protein</fullName>
    </recommendedName>
</protein>
<reference evidence="2" key="2">
    <citation type="submission" date="2020-09" db="EMBL/GenBank/DDBJ databases">
        <authorList>
            <person name="Sun Q."/>
            <person name="Ohkuma M."/>
        </authorList>
    </citation>
    <scope>NUCLEOTIDE SEQUENCE</scope>
    <source>
        <strain evidence="2">JCM 4646</strain>
    </source>
</reference>
<dbReference type="AlphaFoldDB" id="A0A919GGM2"/>
<feature type="compositionally biased region" description="Basic and acidic residues" evidence="1">
    <location>
        <begin position="327"/>
        <end position="336"/>
    </location>
</feature>
<evidence type="ECO:0000256" key="1">
    <source>
        <dbReference type="SAM" id="MobiDB-lite"/>
    </source>
</evidence>
<feature type="region of interest" description="Disordered" evidence="1">
    <location>
        <begin position="327"/>
        <end position="363"/>
    </location>
</feature>
<reference evidence="2" key="1">
    <citation type="journal article" date="2014" name="Int. J. Syst. Evol. Microbiol.">
        <title>Complete genome sequence of Corynebacterium casei LMG S-19264T (=DSM 44701T), isolated from a smear-ripened cheese.</title>
        <authorList>
            <consortium name="US DOE Joint Genome Institute (JGI-PGF)"/>
            <person name="Walter F."/>
            <person name="Albersmeier A."/>
            <person name="Kalinowski J."/>
            <person name="Ruckert C."/>
        </authorList>
    </citation>
    <scope>NUCLEOTIDE SEQUENCE</scope>
    <source>
        <strain evidence="2">JCM 4646</strain>
    </source>
</reference>
<evidence type="ECO:0000313" key="3">
    <source>
        <dbReference type="Proteomes" id="UP000617734"/>
    </source>
</evidence>
<dbReference type="PANTHER" id="PTHR38479:SF2">
    <property type="entry name" value="WINGED HELIX DNA-BINDING DOMAIN-CONTAINING PROTEIN"/>
    <property type="match status" value="1"/>
</dbReference>
<evidence type="ECO:0008006" key="4">
    <source>
        <dbReference type="Google" id="ProtNLM"/>
    </source>
</evidence>
<evidence type="ECO:0000313" key="2">
    <source>
        <dbReference type="EMBL" id="GHH83976.1"/>
    </source>
</evidence>
<organism evidence="2 3">
    <name type="scientific">Kitasatospora indigofera</name>
    <dbReference type="NCBI Taxonomy" id="67307"/>
    <lineage>
        <taxon>Bacteria</taxon>
        <taxon>Bacillati</taxon>
        <taxon>Actinomycetota</taxon>
        <taxon>Actinomycetes</taxon>
        <taxon>Kitasatosporales</taxon>
        <taxon>Streptomycetaceae</taxon>
        <taxon>Kitasatospora</taxon>
    </lineage>
</organism>
<feature type="compositionally biased region" description="Gly residues" evidence="1">
    <location>
        <begin position="340"/>
        <end position="355"/>
    </location>
</feature>
<dbReference type="Pfam" id="PF06224">
    <property type="entry name" value="AlkZ-like"/>
    <property type="match status" value="1"/>
</dbReference>
<dbReference type="RefSeq" id="WP_229928022.1">
    <property type="nucleotide sequence ID" value="NZ_BNBO01000070.1"/>
</dbReference>
<dbReference type="Proteomes" id="UP000617734">
    <property type="component" value="Unassembled WGS sequence"/>
</dbReference>
<sequence length="407" mass="43946">MTARNQAAATLSTRELGRALLARQHLLERTATTPARMIGHLLGLQAQAVSQPPYLGLWSRLDGFTPGQLTELMEHREVVRIALQRGTIHLVTADDCLTLRPLLQPVLDQALRNTYGKRLAGVDVDKLAGAGRALVEQEPRTFQQLGALLAEELPGHDPAALAQAVRCRLPLVQVPPRGIWGRSGPAAHTTAEHWLGRRPDERPSLDAMVLRYLAAFGPATATDVQKWCGLTRLGKVLAALAPQLTTFRDEQGRTLYDLPDAPRPDAATPAPVRLVAPFDNLLLSHADRSRILPEEHRSRVMTVNGLVLGSLLVDGLVAGSWELTEVRPERARRSGRAETPGGGRGEAPEGGGGPARGPDGQGTWVVRVRPFTALSRRDAAAVEEEAGRLLEFTGGTGVLRIEPPELA</sequence>
<dbReference type="EMBL" id="BNBO01000070">
    <property type="protein sequence ID" value="GHH83976.1"/>
    <property type="molecule type" value="Genomic_DNA"/>
</dbReference>
<comment type="caution">
    <text evidence="2">The sequence shown here is derived from an EMBL/GenBank/DDBJ whole genome shotgun (WGS) entry which is preliminary data.</text>
</comment>
<dbReference type="InterPro" id="IPR009351">
    <property type="entry name" value="AlkZ-like"/>
</dbReference>
<name>A0A919GGM2_9ACTN</name>
<proteinExistence type="predicted"/>
<accession>A0A919GGM2</accession>
<dbReference type="PANTHER" id="PTHR38479">
    <property type="entry name" value="LMO0824 PROTEIN"/>
    <property type="match status" value="1"/>
</dbReference>
<gene>
    <name evidence="2" type="ORF">GCM10018781_72330</name>
</gene>
<keyword evidence="3" id="KW-1185">Reference proteome</keyword>